<dbReference type="EMBL" id="CAJVAP010000011">
    <property type="protein sequence ID" value="CAG7609413.1"/>
    <property type="molecule type" value="Genomic_DNA"/>
</dbReference>
<gene>
    <name evidence="1" type="ORF">LEUCIP111803_01200</name>
</gene>
<evidence type="ECO:0000313" key="2">
    <source>
        <dbReference type="Proteomes" id="UP000693892"/>
    </source>
</evidence>
<comment type="caution">
    <text evidence="1">The sequence shown here is derived from an EMBL/GenBank/DDBJ whole genome shotgun (WGS) entry which is preliminary data.</text>
</comment>
<dbReference type="AlphaFoldDB" id="A0A916JX95"/>
<keyword evidence="2" id="KW-1185">Reference proteome</keyword>
<reference evidence="1" key="1">
    <citation type="submission" date="2021-06" db="EMBL/GenBank/DDBJ databases">
        <authorList>
            <person name="Criscuolo A."/>
        </authorList>
    </citation>
    <scope>NUCLEOTIDE SEQUENCE</scope>
    <source>
        <strain evidence="1">CIP111803</strain>
    </source>
</reference>
<sequence length="660" mass="70893">MTLRRARSTVETGGRRRGAIAFLAVVTLAVAGLTVAPVAAEAASRPTVSLEATIGADRIVAVRLACTFSSACQGKIVVTLGSGGRKTINYRIAKRKSATLTWKLSKNQYQKFVKRGSAKLAVTGSTVKPSKRSFSKSRTVRPAKAKLSLSQTNYAIAKDRTLPLALTCAASTGCAATVALQTSSGGSVARTTVTAKKGATSVMLRVPASAYASLGDAAVAYRVVISETRPDAVQSTRTVRLTKAIPVRTASVAYAQRNWTPTEYDTCPASLHESYRTVGPDGKYYPTWHPAEVTDPATGRLCTFGHEHGADPASSDIAEWVADHFAPDDLVEGEPRGLPFGYASEELDNHIAAGHDHLSMRHEDNGGHKVFVRNNVGLVDADHRSVTFENASGERERVVCDFLIKAHQGSWSADATSNNAHELIYAVKCTDGTELISTTLSLYGEPNEFNRSCARGATVATTGSMLPPAVTAGGTREIPDRGCAESAVSGASDIWALYEIWQSANELRTADGTVVASFDPWFGIRNPSRYYDVRYSTATTNAVSRPLDLLWEATSAERAANVYPWSTVAGSERFDYRDPRSPFDGAQRDFYIGQNEVVGLDGSPTLYTDPYGGNAETTRRVGAIEQWAVAGSLATSLRLERQQFDLHADWGKNNGVHAPN</sequence>
<organism evidence="1 2">
    <name type="scientific">Leucobacter soli</name>
    <dbReference type="NCBI Taxonomy" id="2812850"/>
    <lineage>
        <taxon>Bacteria</taxon>
        <taxon>Bacillati</taxon>
        <taxon>Actinomycetota</taxon>
        <taxon>Actinomycetes</taxon>
        <taxon>Micrococcales</taxon>
        <taxon>Microbacteriaceae</taxon>
        <taxon>Leucobacter</taxon>
    </lineage>
</organism>
<protein>
    <submittedName>
        <fullName evidence="1">Uncharacterized protein</fullName>
    </submittedName>
</protein>
<proteinExistence type="predicted"/>
<dbReference type="Proteomes" id="UP000693892">
    <property type="component" value="Unassembled WGS sequence"/>
</dbReference>
<dbReference type="RefSeq" id="WP_218114817.1">
    <property type="nucleotide sequence ID" value="NZ_CAJVAP010000011.1"/>
</dbReference>
<accession>A0A916JX95</accession>
<name>A0A916JX95_9MICO</name>
<evidence type="ECO:0000313" key="1">
    <source>
        <dbReference type="EMBL" id="CAG7609413.1"/>
    </source>
</evidence>